<protein>
    <recommendedName>
        <fullName evidence="6">RNA polymerase II subunit A C-terminal domain phosphatase</fullName>
        <ecNumber evidence="6">3.1.3.16</ecNumber>
    </recommendedName>
</protein>
<dbReference type="Gene3D" id="3.40.50.10190">
    <property type="entry name" value="BRCT domain"/>
    <property type="match status" value="1"/>
</dbReference>
<dbReference type="PROSITE" id="PS50172">
    <property type="entry name" value="BRCT"/>
    <property type="match status" value="1"/>
</dbReference>
<evidence type="ECO:0000256" key="4">
    <source>
        <dbReference type="ARBA" id="ARBA00047761"/>
    </source>
</evidence>
<feature type="compositionally biased region" description="Low complexity" evidence="7">
    <location>
        <begin position="858"/>
        <end position="867"/>
    </location>
</feature>
<keyword evidence="11" id="KW-1185">Reference proteome</keyword>
<feature type="region of interest" description="Disordered" evidence="7">
    <location>
        <begin position="510"/>
        <end position="538"/>
    </location>
</feature>
<dbReference type="Gene3D" id="3.40.50.1000">
    <property type="entry name" value="HAD superfamily/HAD-like"/>
    <property type="match status" value="1"/>
</dbReference>
<dbReference type="SUPFAM" id="SSF56784">
    <property type="entry name" value="HAD-like"/>
    <property type="match status" value="1"/>
</dbReference>
<dbReference type="SMART" id="SM00577">
    <property type="entry name" value="CPDc"/>
    <property type="match status" value="1"/>
</dbReference>
<evidence type="ECO:0000313" key="10">
    <source>
        <dbReference type="EMBL" id="POY73698.1"/>
    </source>
</evidence>
<dbReference type="InterPro" id="IPR011947">
    <property type="entry name" value="FCP1_euk"/>
</dbReference>
<dbReference type="InterPro" id="IPR036412">
    <property type="entry name" value="HAD-like_sf"/>
</dbReference>
<feature type="region of interest" description="Disordered" evidence="7">
    <location>
        <begin position="385"/>
        <end position="441"/>
    </location>
</feature>
<feature type="region of interest" description="Disordered" evidence="7">
    <location>
        <begin position="704"/>
        <end position="738"/>
    </location>
</feature>
<dbReference type="InterPro" id="IPR039189">
    <property type="entry name" value="Fcp1"/>
</dbReference>
<dbReference type="CDD" id="cd07521">
    <property type="entry name" value="HAD_FCP1-like"/>
    <property type="match status" value="1"/>
</dbReference>
<evidence type="ECO:0000256" key="1">
    <source>
        <dbReference type="ARBA" id="ARBA00004123"/>
    </source>
</evidence>
<feature type="compositionally biased region" description="Low complexity" evidence="7">
    <location>
        <begin position="214"/>
        <end position="232"/>
    </location>
</feature>
<dbReference type="STRING" id="741276.A0A2S5BAA5"/>
<comment type="function">
    <text evidence="6">This promotes the activity of RNA polymerase II.</text>
</comment>
<feature type="compositionally biased region" description="Polar residues" evidence="7">
    <location>
        <begin position="805"/>
        <end position="820"/>
    </location>
</feature>
<evidence type="ECO:0000256" key="7">
    <source>
        <dbReference type="SAM" id="MobiDB-lite"/>
    </source>
</evidence>
<dbReference type="EMBL" id="PJQD01000035">
    <property type="protein sequence ID" value="POY73698.1"/>
    <property type="molecule type" value="Genomic_DNA"/>
</dbReference>
<comment type="catalytic activity">
    <reaction evidence="4 6">
        <text>O-phospho-L-seryl-[protein] + H2O = L-seryl-[protein] + phosphate</text>
        <dbReference type="Rhea" id="RHEA:20629"/>
        <dbReference type="Rhea" id="RHEA-COMP:9863"/>
        <dbReference type="Rhea" id="RHEA-COMP:11604"/>
        <dbReference type="ChEBI" id="CHEBI:15377"/>
        <dbReference type="ChEBI" id="CHEBI:29999"/>
        <dbReference type="ChEBI" id="CHEBI:43474"/>
        <dbReference type="ChEBI" id="CHEBI:83421"/>
        <dbReference type="EC" id="3.1.3.16"/>
    </reaction>
</comment>
<evidence type="ECO:0000256" key="3">
    <source>
        <dbReference type="ARBA" id="ARBA00023242"/>
    </source>
</evidence>
<gene>
    <name evidence="10" type="ORF">BMF94_3235</name>
</gene>
<dbReference type="EC" id="3.1.3.16" evidence="6"/>
<feature type="compositionally biased region" description="Low complexity" evidence="7">
    <location>
        <begin position="789"/>
        <end position="798"/>
    </location>
</feature>
<proteinExistence type="predicted"/>
<comment type="subcellular location">
    <subcellularLocation>
        <location evidence="1 6">Nucleus</location>
    </subcellularLocation>
</comment>
<dbReference type="OrthoDB" id="10249888at2759"/>
<feature type="compositionally biased region" description="Basic residues" evidence="7">
    <location>
        <begin position="827"/>
        <end position="838"/>
    </location>
</feature>
<dbReference type="PROSITE" id="PS50969">
    <property type="entry name" value="FCP1"/>
    <property type="match status" value="1"/>
</dbReference>
<dbReference type="Pfam" id="PF12738">
    <property type="entry name" value="PTCB-BRCT"/>
    <property type="match status" value="1"/>
</dbReference>
<dbReference type="Pfam" id="PF03031">
    <property type="entry name" value="NIF"/>
    <property type="match status" value="1"/>
</dbReference>
<dbReference type="InterPro" id="IPR001357">
    <property type="entry name" value="BRCT_dom"/>
</dbReference>
<accession>A0A2S5BAA5</accession>
<comment type="caution">
    <text evidence="10">The sequence shown here is derived from an EMBL/GenBank/DDBJ whole genome shotgun (WGS) entry which is preliminary data.</text>
</comment>
<reference evidence="10 11" key="1">
    <citation type="journal article" date="2018" name="Front. Microbiol.">
        <title>Prospects for Fungal Bioremediation of Acidic Radioactive Waste Sites: Characterization and Genome Sequence of Rhodotorula taiwanensis MD1149.</title>
        <authorList>
            <person name="Tkavc R."/>
            <person name="Matrosova V.Y."/>
            <person name="Grichenko O.E."/>
            <person name="Gostincar C."/>
            <person name="Volpe R.P."/>
            <person name="Klimenkova P."/>
            <person name="Gaidamakova E.K."/>
            <person name="Zhou C.E."/>
            <person name="Stewart B.J."/>
            <person name="Lyman M.G."/>
            <person name="Malfatti S.A."/>
            <person name="Rubinfeld B."/>
            <person name="Courtot M."/>
            <person name="Singh J."/>
            <person name="Dalgard C.L."/>
            <person name="Hamilton T."/>
            <person name="Frey K.G."/>
            <person name="Gunde-Cimerman N."/>
            <person name="Dugan L."/>
            <person name="Daly M.J."/>
        </authorList>
    </citation>
    <scope>NUCLEOTIDE SEQUENCE [LARGE SCALE GENOMIC DNA]</scope>
    <source>
        <strain evidence="10 11">MD1149</strain>
    </source>
</reference>
<dbReference type="GO" id="GO:0005634">
    <property type="term" value="C:nucleus"/>
    <property type="evidence" value="ECO:0007669"/>
    <property type="project" value="UniProtKB-SubCell"/>
</dbReference>
<keyword evidence="2 6" id="KW-0378">Hydrolase</keyword>
<dbReference type="SUPFAM" id="SSF52113">
    <property type="entry name" value="BRCT domain"/>
    <property type="match status" value="1"/>
</dbReference>
<feature type="compositionally biased region" description="Low complexity" evidence="7">
    <location>
        <begin position="896"/>
        <end position="905"/>
    </location>
</feature>
<dbReference type="PANTHER" id="PTHR23081">
    <property type="entry name" value="RNA POLYMERASE II CTD PHOSPHATASE"/>
    <property type="match status" value="1"/>
</dbReference>
<feature type="compositionally biased region" description="Low complexity" evidence="7">
    <location>
        <begin position="912"/>
        <end position="922"/>
    </location>
</feature>
<feature type="compositionally biased region" description="Pro residues" evidence="7">
    <location>
        <begin position="420"/>
        <end position="430"/>
    </location>
</feature>
<sequence length="922" mass="99413">MELPATHLRLPASLPYPLTVQRIHAQVDSQIRKTQRLFTYSFLPTKPDEQGRRERQVREWDSPIQGQVVHWDVREGDIIREPRAVVKIQEPCTHDVQLNGLCAICGKDLTATDYTGFSDTSRATISMVHDVGGLTVSREEAHRLESATATRLLKAKKLSLIVDLDQTIVHATVDPTVGEWLQDPKNPNYKALEGVQRFKLLDEMPMRRPKRSRTTTGTTTPGLVTPLPTPGLSESGTTEDGESVDDEDDLPGCWYYIKMRPGLPDFLKRVAEMYEMHVYTMGTRAYAIEVCKVIDPDGGLFGGRILSRDESGSMTRKSLQRLFPCDTNMVVIIDDRADVWDGSPNLVKVIPYEFFVGIGDINAAFLPKKKELVPPPVVPLASPTLAETTAESESEGSASPLETALSSSGATPDTRSTTPPTSPPPGPPLSPIQTATSNAAAEAAVHHLHLPDEILSEPTRISDLVVSSSPDQVVSPSMAEAAVHAKETIHDLIEARPLEKARREADALHHLQHPPSPKSPSRPPLSPSPVLGAGVPGDVLVDDAGATSATVEEAILVGAEQDDDSEYEEEPVLKDDDRELDRLFEILSSVREKFYEEEERRGVSDVADIIPGMKAQALRDTHLVFSGLVALGSRPEDSEYWKLATTFGARCSADLTSSVTHLVANQAGTAKVHSARRNPRVKVVYPQWLLDSVARWVRLDEQPYLLPPPEDRLSTPGSPIRPELSDGESDAKTTGTADVVEADLDLGDLDWGDAMKEVDDLLLETDDDDDGASSVNGGGDTTDGESDNGGAARSAAVGGRKRPRISSTPSDTSNGSTTAAAESPLQKRVKTARSRRSGLKTSMSAAEGDALVQQSDKSSTSSTAPAPRSRPPSPLRPSNGSVASNPAADADENGVDASQASSSISSDDEDLLAMAADLESGW</sequence>
<feature type="compositionally biased region" description="Pro residues" evidence="7">
    <location>
        <begin position="514"/>
        <end position="527"/>
    </location>
</feature>
<evidence type="ECO:0000259" key="9">
    <source>
        <dbReference type="PROSITE" id="PS50969"/>
    </source>
</evidence>
<feature type="domain" description="BRCT" evidence="8">
    <location>
        <begin position="613"/>
        <end position="706"/>
    </location>
</feature>
<dbReference type="GO" id="GO:0008420">
    <property type="term" value="F:RNA polymerase II CTD heptapeptide repeat phosphatase activity"/>
    <property type="evidence" value="ECO:0007669"/>
    <property type="project" value="UniProtKB-UniRule"/>
</dbReference>
<name>A0A2S5BAA5_9BASI</name>
<dbReference type="NCBIfam" id="TIGR02250">
    <property type="entry name" value="FCP1_euk"/>
    <property type="match status" value="1"/>
</dbReference>
<comment type="catalytic activity">
    <reaction evidence="5 6">
        <text>O-phospho-L-threonyl-[protein] + H2O = L-threonyl-[protein] + phosphate</text>
        <dbReference type="Rhea" id="RHEA:47004"/>
        <dbReference type="Rhea" id="RHEA-COMP:11060"/>
        <dbReference type="Rhea" id="RHEA-COMP:11605"/>
        <dbReference type="ChEBI" id="CHEBI:15377"/>
        <dbReference type="ChEBI" id="CHEBI:30013"/>
        <dbReference type="ChEBI" id="CHEBI:43474"/>
        <dbReference type="ChEBI" id="CHEBI:61977"/>
        <dbReference type="EC" id="3.1.3.16"/>
    </reaction>
</comment>
<organism evidence="10 11">
    <name type="scientific">Rhodotorula taiwanensis</name>
    <dbReference type="NCBI Taxonomy" id="741276"/>
    <lineage>
        <taxon>Eukaryota</taxon>
        <taxon>Fungi</taxon>
        <taxon>Dikarya</taxon>
        <taxon>Basidiomycota</taxon>
        <taxon>Pucciniomycotina</taxon>
        <taxon>Microbotryomycetes</taxon>
        <taxon>Sporidiobolales</taxon>
        <taxon>Sporidiobolaceae</taxon>
        <taxon>Rhodotorula</taxon>
    </lineage>
</organism>
<dbReference type="InterPro" id="IPR036420">
    <property type="entry name" value="BRCT_dom_sf"/>
</dbReference>
<evidence type="ECO:0000259" key="8">
    <source>
        <dbReference type="PROSITE" id="PS50172"/>
    </source>
</evidence>
<feature type="region of interest" description="Disordered" evidence="7">
    <location>
        <begin position="764"/>
        <end position="922"/>
    </location>
</feature>
<evidence type="ECO:0000313" key="11">
    <source>
        <dbReference type="Proteomes" id="UP000237144"/>
    </source>
</evidence>
<keyword evidence="3 6" id="KW-0539">Nucleus</keyword>
<dbReference type="InterPro" id="IPR023214">
    <property type="entry name" value="HAD_sf"/>
</dbReference>
<dbReference type="CDD" id="cd17729">
    <property type="entry name" value="BRCT_CTDP1"/>
    <property type="match status" value="1"/>
</dbReference>
<dbReference type="InterPro" id="IPR004274">
    <property type="entry name" value="FCP1_dom"/>
</dbReference>
<evidence type="ECO:0000256" key="5">
    <source>
        <dbReference type="ARBA" id="ARBA00048336"/>
    </source>
</evidence>
<dbReference type="AlphaFoldDB" id="A0A2S5BAA5"/>
<dbReference type="Proteomes" id="UP000237144">
    <property type="component" value="Unassembled WGS sequence"/>
</dbReference>
<dbReference type="PANTHER" id="PTHR23081:SF36">
    <property type="entry name" value="RNA POLYMERASE II SUBUNIT A C-TERMINAL DOMAIN PHOSPHATASE"/>
    <property type="match status" value="1"/>
</dbReference>
<feature type="compositionally biased region" description="Low complexity" evidence="7">
    <location>
        <begin position="385"/>
        <end position="402"/>
    </location>
</feature>
<evidence type="ECO:0000256" key="2">
    <source>
        <dbReference type="ARBA" id="ARBA00022801"/>
    </source>
</evidence>
<evidence type="ECO:0000256" key="6">
    <source>
        <dbReference type="RuleBase" id="RU366066"/>
    </source>
</evidence>
<feature type="region of interest" description="Disordered" evidence="7">
    <location>
        <begin position="206"/>
        <end position="246"/>
    </location>
</feature>
<dbReference type="SMART" id="SM00292">
    <property type="entry name" value="BRCT"/>
    <property type="match status" value="1"/>
</dbReference>
<feature type="domain" description="FCP1 homology" evidence="9">
    <location>
        <begin position="153"/>
        <end position="372"/>
    </location>
</feature>
<feature type="compositionally biased region" description="Acidic residues" evidence="7">
    <location>
        <begin position="237"/>
        <end position="246"/>
    </location>
</feature>